<name>C0QH89_DESAH</name>
<evidence type="ECO:0000256" key="4">
    <source>
        <dbReference type="ARBA" id="ARBA00023136"/>
    </source>
</evidence>
<evidence type="ECO:0000313" key="8">
    <source>
        <dbReference type="Proteomes" id="UP000000442"/>
    </source>
</evidence>
<dbReference type="Pfam" id="PF13515">
    <property type="entry name" value="FUSC_2"/>
    <property type="match status" value="1"/>
</dbReference>
<organism evidence="7 8">
    <name type="scientific">Desulforapulum autotrophicum (strain ATCC 43914 / DSM 3382 / VKM B-1955 / HRM2)</name>
    <name type="common">Desulfobacterium autotrophicum</name>
    <dbReference type="NCBI Taxonomy" id="177437"/>
    <lineage>
        <taxon>Bacteria</taxon>
        <taxon>Pseudomonadati</taxon>
        <taxon>Thermodesulfobacteriota</taxon>
        <taxon>Desulfobacteria</taxon>
        <taxon>Desulfobacterales</taxon>
        <taxon>Desulfobacteraceae</taxon>
        <taxon>Desulforapulum</taxon>
    </lineage>
</organism>
<dbReference type="RefSeq" id="WP_015906458.1">
    <property type="nucleotide sequence ID" value="NC_012108.1"/>
</dbReference>
<evidence type="ECO:0000313" key="7">
    <source>
        <dbReference type="EMBL" id="ACN17748.1"/>
    </source>
</evidence>
<dbReference type="PANTHER" id="PTHR47804">
    <property type="entry name" value="60S RIBOSOMAL PROTEIN L19"/>
    <property type="match status" value="1"/>
</dbReference>
<reference evidence="7 8" key="1">
    <citation type="journal article" date="2009" name="Environ. Microbiol.">
        <title>Genome sequence of Desulfobacterium autotrophicum HRM2, a marine sulfate reducer oxidizing organic carbon completely to carbon dioxide.</title>
        <authorList>
            <person name="Strittmatter A.W."/>
            <person name="Liesegang H."/>
            <person name="Rabus R."/>
            <person name="Decker I."/>
            <person name="Amann J."/>
            <person name="Andres S."/>
            <person name="Henne A."/>
            <person name="Fricke W.F."/>
            <person name="Martinez-Arias R."/>
            <person name="Bartels D."/>
            <person name="Goesmann A."/>
            <person name="Krause L."/>
            <person name="Puehler A."/>
            <person name="Klenk H.P."/>
            <person name="Richter M."/>
            <person name="Schuler M."/>
            <person name="Gloeckner F.O."/>
            <person name="Meyerdierks A."/>
            <person name="Gottschalk G."/>
            <person name="Amann R."/>
        </authorList>
    </citation>
    <scope>NUCLEOTIDE SEQUENCE [LARGE SCALE GENOMIC DNA]</scope>
    <source>
        <strain evidence="8">ATCC 43914 / DSM 3382 / HRM2</strain>
    </source>
</reference>
<dbReference type="OrthoDB" id="138020at2"/>
<dbReference type="Proteomes" id="UP000000442">
    <property type="component" value="Chromosome"/>
</dbReference>
<evidence type="ECO:0000256" key="3">
    <source>
        <dbReference type="ARBA" id="ARBA00022989"/>
    </source>
</evidence>
<evidence type="ECO:0000259" key="6">
    <source>
        <dbReference type="Pfam" id="PF13515"/>
    </source>
</evidence>
<accession>C0QH89</accession>
<proteinExistence type="predicted"/>
<dbReference type="InterPro" id="IPR049453">
    <property type="entry name" value="Memb_transporter_dom"/>
</dbReference>
<protein>
    <submittedName>
        <fullName evidence="7">Membrane protein</fullName>
    </submittedName>
</protein>
<keyword evidence="4 5" id="KW-0472">Membrane</keyword>
<keyword evidence="2 5" id="KW-0812">Transmembrane</keyword>
<evidence type="ECO:0000256" key="5">
    <source>
        <dbReference type="SAM" id="Phobius"/>
    </source>
</evidence>
<sequence length="361" mass="40524">MELKKSPLFLGEFKVSSPVFRHALRAALAITAAIALARVLNLSHSVWVPISVMVVMRPSLGGTLHISWKRLVGTAIGALAGVLIACLHLPVPAIVAIVLLMLFFIFYFKGQNYIVFTAILTTDLVLILGTVFSHSWQGGVERMLDTFLGISIGLIASFLIWPNFARKNLRQEMGDLIAAQRLHFSQLRRAYFSDNPEMATVLAGRIKALTQLESCTEKFRDASIEPGLISGQRQGLVNLVDIFARIHRTLTALSSIVSKSKGVFHGRIRPEFEVLMDSIESRFSELENCARTGEEEQSAQRFNIEFSKFMFFLGEMRSQGEFERFSLDSRNNSSAFIQQINRLGMELERAASRIHTLRMDR</sequence>
<dbReference type="HOGENOM" id="CLU_760174_0_0_7"/>
<dbReference type="AlphaFoldDB" id="C0QH89"/>
<gene>
    <name evidence="7" type="ordered locus">HRM2_46920</name>
</gene>
<dbReference type="PANTHER" id="PTHR47804:SF3">
    <property type="entry name" value="PROTEIN BRE4"/>
    <property type="match status" value="1"/>
</dbReference>
<dbReference type="InterPro" id="IPR052430">
    <property type="entry name" value="IVT-Associated"/>
</dbReference>
<feature type="transmembrane region" description="Helical" evidence="5">
    <location>
        <begin position="113"/>
        <end position="132"/>
    </location>
</feature>
<evidence type="ECO:0000256" key="1">
    <source>
        <dbReference type="ARBA" id="ARBA00004141"/>
    </source>
</evidence>
<comment type="subcellular location">
    <subcellularLocation>
        <location evidence="1">Membrane</location>
        <topology evidence="1">Multi-pass membrane protein</topology>
    </subcellularLocation>
</comment>
<dbReference type="EMBL" id="CP001087">
    <property type="protein sequence ID" value="ACN17748.1"/>
    <property type="molecule type" value="Genomic_DNA"/>
</dbReference>
<dbReference type="STRING" id="177437.HRM2_46920"/>
<dbReference type="GO" id="GO:0016020">
    <property type="term" value="C:membrane"/>
    <property type="evidence" value="ECO:0007669"/>
    <property type="project" value="UniProtKB-SubCell"/>
</dbReference>
<feature type="transmembrane region" description="Helical" evidence="5">
    <location>
        <begin position="78"/>
        <end position="107"/>
    </location>
</feature>
<feature type="domain" description="Integral membrane bound transporter" evidence="6">
    <location>
        <begin position="33"/>
        <end position="155"/>
    </location>
</feature>
<evidence type="ECO:0000256" key="2">
    <source>
        <dbReference type="ARBA" id="ARBA00022692"/>
    </source>
</evidence>
<keyword evidence="8" id="KW-1185">Reference proteome</keyword>
<dbReference type="eggNOG" id="COG1289">
    <property type="taxonomic scope" value="Bacteria"/>
</dbReference>
<dbReference type="KEGG" id="dat:HRM2_46920"/>
<keyword evidence="3 5" id="KW-1133">Transmembrane helix</keyword>
<feature type="transmembrane region" description="Helical" evidence="5">
    <location>
        <begin position="144"/>
        <end position="164"/>
    </location>
</feature>